<protein>
    <submittedName>
        <fullName evidence="2">FAD-dependent oxidoreductase</fullName>
    </submittedName>
</protein>
<evidence type="ECO:0000313" key="2">
    <source>
        <dbReference type="EMBL" id="OBR67914.1"/>
    </source>
</evidence>
<evidence type="ECO:0000313" key="3">
    <source>
        <dbReference type="Proteomes" id="UP000092024"/>
    </source>
</evidence>
<comment type="caution">
    <text evidence="2">The sequence shown here is derived from an EMBL/GenBank/DDBJ whole genome shotgun (WGS) entry which is preliminary data.</text>
</comment>
<feature type="domain" description="FAD dependent oxidoreductase" evidence="1">
    <location>
        <begin position="32"/>
        <end position="387"/>
    </location>
</feature>
<sequence>MKKLHTGTLYWPETLTEPKRYPSLDREERAQVAIVGGGMSGTICGYWFVKHGLDVVLVERGEVAGGSTSANTGLLQFSNDIMMTELAVQIGARNAETFYKACLDAVKSLGAIASELPDNADFYPRSSLYYASTEQDLPKLRKEYDALKRAGFPVDFWTQEMIQAAFGFSKPGAMVTHGDAEVNPFRFVNAAAKAAAASGLRIYEHTDVVSHRTENDGKHILQDSLGHAIQADFVVYAVGYEPEELRPKLRKADLNRSFVIVTPIQESFKAWHGNWLIWESARPYLYLRTTADGRIIVGGLDENKEQPVANENRLNRKSRELASLLRSLFPQADNSIAYEWSATFGESLDGLPFIGEDPQKKNLFYCLGYGGNGSVYSMLGAKLLLELIQSGPERRHPLPFIAVR</sequence>
<dbReference type="STRING" id="1844972.A7K91_18420"/>
<dbReference type="Pfam" id="PF01266">
    <property type="entry name" value="DAO"/>
    <property type="match status" value="1"/>
</dbReference>
<dbReference type="SUPFAM" id="SSF51905">
    <property type="entry name" value="FAD/NAD(P)-binding domain"/>
    <property type="match status" value="1"/>
</dbReference>
<dbReference type="GO" id="GO:0005737">
    <property type="term" value="C:cytoplasm"/>
    <property type="evidence" value="ECO:0007669"/>
    <property type="project" value="TreeGrafter"/>
</dbReference>
<dbReference type="RefSeq" id="WP_068679794.1">
    <property type="nucleotide sequence ID" value="NZ_LYPA01000030.1"/>
</dbReference>
<dbReference type="EMBL" id="LYPA01000030">
    <property type="protein sequence ID" value="OBR67914.1"/>
    <property type="molecule type" value="Genomic_DNA"/>
</dbReference>
<reference evidence="2 3" key="1">
    <citation type="submission" date="2016-05" db="EMBL/GenBank/DDBJ databases">
        <title>Paenibacillus oryzae. sp. nov., isolated from the rice root.</title>
        <authorList>
            <person name="Zhang J."/>
            <person name="Zhang X."/>
        </authorList>
    </citation>
    <scope>NUCLEOTIDE SEQUENCE [LARGE SCALE GENOMIC DNA]</scope>
    <source>
        <strain evidence="2 3">1DrF-4</strain>
    </source>
</reference>
<accession>A0A1A5YQS3</accession>
<dbReference type="PANTHER" id="PTHR13847">
    <property type="entry name" value="SARCOSINE DEHYDROGENASE-RELATED"/>
    <property type="match status" value="1"/>
</dbReference>
<dbReference type="OrthoDB" id="571248at2"/>
<gene>
    <name evidence="2" type="ORF">A7K91_18420</name>
</gene>
<organism evidence="2 3">
    <name type="scientific">Paenibacillus oryzae</name>
    <dbReference type="NCBI Taxonomy" id="1844972"/>
    <lineage>
        <taxon>Bacteria</taxon>
        <taxon>Bacillati</taxon>
        <taxon>Bacillota</taxon>
        <taxon>Bacilli</taxon>
        <taxon>Bacillales</taxon>
        <taxon>Paenibacillaceae</taxon>
        <taxon>Paenibacillus</taxon>
    </lineage>
</organism>
<dbReference type="Gene3D" id="3.30.9.10">
    <property type="entry name" value="D-Amino Acid Oxidase, subunit A, domain 2"/>
    <property type="match status" value="1"/>
</dbReference>
<evidence type="ECO:0000259" key="1">
    <source>
        <dbReference type="Pfam" id="PF01266"/>
    </source>
</evidence>
<dbReference type="PANTHER" id="PTHR13847:SF201">
    <property type="entry name" value="PUTATIBE OXIDOREDUCTASE"/>
    <property type="match status" value="1"/>
</dbReference>
<dbReference type="InterPro" id="IPR036188">
    <property type="entry name" value="FAD/NAD-bd_sf"/>
</dbReference>
<keyword evidence="3" id="KW-1185">Reference proteome</keyword>
<dbReference type="Proteomes" id="UP000092024">
    <property type="component" value="Unassembled WGS sequence"/>
</dbReference>
<dbReference type="Gene3D" id="3.50.50.60">
    <property type="entry name" value="FAD/NAD(P)-binding domain"/>
    <property type="match status" value="1"/>
</dbReference>
<name>A0A1A5YQS3_9BACL</name>
<dbReference type="InterPro" id="IPR006076">
    <property type="entry name" value="FAD-dep_OxRdtase"/>
</dbReference>
<dbReference type="AlphaFoldDB" id="A0A1A5YQS3"/>
<proteinExistence type="predicted"/>